<dbReference type="SUPFAM" id="SSF53335">
    <property type="entry name" value="S-adenosyl-L-methionine-dependent methyltransferases"/>
    <property type="match status" value="1"/>
</dbReference>
<gene>
    <name evidence="2" type="ORF">BN973_05598</name>
</gene>
<organism evidence="2">
    <name type="scientific">Mycobacterium triplex</name>
    <dbReference type="NCBI Taxonomy" id="47839"/>
    <lineage>
        <taxon>Bacteria</taxon>
        <taxon>Bacillati</taxon>
        <taxon>Actinomycetota</taxon>
        <taxon>Actinomycetes</taxon>
        <taxon>Mycobacteriales</taxon>
        <taxon>Mycobacteriaceae</taxon>
        <taxon>Mycobacterium</taxon>
        <taxon>Mycobacterium simiae complex</taxon>
    </lineage>
</organism>
<dbReference type="Pfam" id="PF08241">
    <property type="entry name" value="Methyltransf_11"/>
    <property type="match status" value="1"/>
</dbReference>
<name>A0A024K5M4_9MYCO</name>
<reference evidence="2" key="2">
    <citation type="submission" date="2014-04" db="EMBL/GenBank/DDBJ databases">
        <authorList>
            <person name="Urmite Genomes U."/>
        </authorList>
    </citation>
    <scope>NUCLEOTIDE SEQUENCE</scope>
    <source>
        <strain evidence="2">DSM 44626</strain>
    </source>
</reference>
<protein>
    <submittedName>
        <fullName evidence="2">Putative methyltransferase</fullName>
    </submittedName>
</protein>
<dbReference type="PANTHER" id="PTHR43861">
    <property type="entry name" value="TRANS-ACONITATE 2-METHYLTRANSFERASE-RELATED"/>
    <property type="match status" value="1"/>
</dbReference>
<feature type="domain" description="Methyltransferase type 11" evidence="1">
    <location>
        <begin position="48"/>
        <end position="142"/>
    </location>
</feature>
<dbReference type="CDD" id="cd02440">
    <property type="entry name" value="AdoMet_MTases"/>
    <property type="match status" value="1"/>
</dbReference>
<dbReference type="eggNOG" id="COG2226">
    <property type="taxonomic scope" value="Bacteria"/>
</dbReference>
<dbReference type="GO" id="GO:0032259">
    <property type="term" value="P:methylation"/>
    <property type="evidence" value="ECO:0007669"/>
    <property type="project" value="UniProtKB-KW"/>
</dbReference>
<evidence type="ECO:0000313" key="2">
    <source>
        <dbReference type="EMBL" id="CDO91191.1"/>
    </source>
</evidence>
<dbReference type="GO" id="GO:0008757">
    <property type="term" value="F:S-adenosylmethionine-dependent methyltransferase activity"/>
    <property type="evidence" value="ECO:0007669"/>
    <property type="project" value="InterPro"/>
</dbReference>
<reference evidence="2" key="1">
    <citation type="journal article" date="2014" name="Genome Announc.">
        <title>Draft Genome Sequence of Mycobacterium triplex DSM 44626.</title>
        <authorList>
            <person name="Sassi M."/>
            <person name="Croce O."/>
            <person name="Robert C."/>
            <person name="Raoult D."/>
            <person name="Drancourt M."/>
        </authorList>
    </citation>
    <scope>NUCLEOTIDE SEQUENCE [LARGE SCALE GENOMIC DNA]</scope>
    <source>
        <strain evidence="2">DSM 44626</strain>
    </source>
</reference>
<proteinExistence type="predicted"/>
<dbReference type="HOGENOM" id="CLU_049749_5_0_11"/>
<dbReference type="Proteomes" id="UP000028880">
    <property type="component" value="Unassembled WGS sequence"/>
</dbReference>
<sequence>MKPMTATSLFKDHASAYAAWSVKNPVNNQYDRPTILELAGDLSGKHVLELGCAAGGLTTHLVQRAAEVLAVDAEPQMIELARQRLGTAAQFELVDLDQPTDIAPPASVDVVVASLVLHYIQDWAPLMRELHRCLKPGGTLVFSMHHPITGWLLSDRADYHRTQLVSEVWNWGGLEVTAQSYRRPLSSIFGELRRAGFSIDTVEEPQIQPTADIDAELLHALNTQPFFLYIRAQRD</sequence>
<dbReference type="Gene3D" id="3.40.50.150">
    <property type="entry name" value="Vaccinia Virus protein VP39"/>
    <property type="match status" value="1"/>
</dbReference>
<evidence type="ECO:0000259" key="1">
    <source>
        <dbReference type="Pfam" id="PF08241"/>
    </source>
</evidence>
<dbReference type="InterPro" id="IPR029063">
    <property type="entry name" value="SAM-dependent_MTases_sf"/>
</dbReference>
<dbReference type="EMBL" id="HG964447">
    <property type="protein sequence ID" value="CDO91191.1"/>
    <property type="molecule type" value="Genomic_DNA"/>
</dbReference>
<dbReference type="InterPro" id="IPR013216">
    <property type="entry name" value="Methyltransf_11"/>
</dbReference>
<accession>A0A024K5M4</accession>
<keyword evidence="2" id="KW-0808">Transferase</keyword>
<dbReference type="STRING" id="47839.BN973_05598"/>
<keyword evidence="2" id="KW-0489">Methyltransferase</keyword>
<dbReference type="AlphaFoldDB" id="A0A024K5M4"/>